<dbReference type="AlphaFoldDB" id="A0A4U0XPZ6"/>
<evidence type="ECO:0000313" key="2">
    <source>
        <dbReference type="Proteomes" id="UP000308768"/>
    </source>
</evidence>
<evidence type="ECO:0000313" key="1">
    <source>
        <dbReference type="EMBL" id="TKA78476.1"/>
    </source>
</evidence>
<dbReference type="PANTHER" id="PTHR38846">
    <property type="entry name" value="C3H1-TYPE DOMAIN-CONTAINING PROTEIN"/>
    <property type="match status" value="1"/>
</dbReference>
<dbReference type="PANTHER" id="PTHR38846:SF1">
    <property type="entry name" value="C3H1-TYPE DOMAIN-CONTAINING PROTEIN"/>
    <property type="match status" value="1"/>
</dbReference>
<sequence>MDNHRSLSQAFDNLTLAERANSFFARFPTFALDSTALIDDEFDRLATEQGWARNSTPYRRNRNRCLIEEFVARFGTVGGASKLEKWQELCDEVGMEDVPNSITQCKKALNSVNVNLVDLINARRAGESVKCFRTRKELVTYTRKTPGKIFPKELAKQDGFIRALLVQLY</sequence>
<organism evidence="1 2">
    <name type="scientific">Cryomyces minteri</name>
    <dbReference type="NCBI Taxonomy" id="331657"/>
    <lineage>
        <taxon>Eukaryota</taxon>
        <taxon>Fungi</taxon>
        <taxon>Dikarya</taxon>
        <taxon>Ascomycota</taxon>
        <taxon>Pezizomycotina</taxon>
        <taxon>Dothideomycetes</taxon>
        <taxon>Dothideomycetes incertae sedis</taxon>
        <taxon>Cryomyces</taxon>
    </lineage>
</organism>
<name>A0A4U0XPZ6_9PEZI</name>
<accession>A0A4U0XPZ6</accession>
<comment type="caution">
    <text evidence="1">The sequence shown here is derived from an EMBL/GenBank/DDBJ whole genome shotgun (WGS) entry which is preliminary data.</text>
</comment>
<reference evidence="1 2" key="1">
    <citation type="submission" date="2017-03" db="EMBL/GenBank/DDBJ databases">
        <title>Genomes of endolithic fungi from Antarctica.</title>
        <authorList>
            <person name="Coleine C."/>
            <person name="Masonjones S."/>
            <person name="Stajich J.E."/>
        </authorList>
    </citation>
    <scope>NUCLEOTIDE SEQUENCE [LARGE SCALE GENOMIC DNA]</scope>
    <source>
        <strain evidence="1 2">CCFEE 5187</strain>
    </source>
</reference>
<gene>
    <name evidence="1" type="ORF">B0A49_03853</name>
</gene>
<dbReference type="EMBL" id="NAJN01000141">
    <property type="protein sequence ID" value="TKA78476.1"/>
    <property type="molecule type" value="Genomic_DNA"/>
</dbReference>
<dbReference type="OrthoDB" id="6105938at2759"/>
<dbReference type="Proteomes" id="UP000308768">
    <property type="component" value="Unassembled WGS sequence"/>
</dbReference>
<keyword evidence="2" id="KW-1185">Reference proteome</keyword>
<proteinExistence type="predicted"/>
<protein>
    <submittedName>
        <fullName evidence="1">Uncharacterized protein</fullName>
    </submittedName>
</protein>